<feature type="chain" id="PRO_5032934498" description="Tetratricopeptide repeat family protein" evidence="2">
    <location>
        <begin position="22"/>
        <end position="999"/>
    </location>
</feature>
<reference evidence="3 4" key="1">
    <citation type="submission" date="2020-07" db="EMBL/GenBank/DDBJ databases">
        <title>Huge and variable diversity of episymbiotic CPR bacteria and DPANN archaea in groundwater ecosystems.</title>
        <authorList>
            <person name="He C.Y."/>
            <person name="Keren R."/>
            <person name="Whittaker M."/>
            <person name="Farag I.F."/>
            <person name="Doudna J."/>
            <person name="Cate J.H.D."/>
            <person name="Banfield J.F."/>
        </authorList>
    </citation>
    <scope>NUCLEOTIDE SEQUENCE [LARGE SCALE GENOMIC DNA]</scope>
    <source>
        <strain evidence="3">NC_groundwater_70_Ag_B-0.1um_54_66</strain>
    </source>
</reference>
<evidence type="ECO:0008006" key="5">
    <source>
        <dbReference type="Google" id="ProtNLM"/>
    </source>
</evidence>
<protein>
    <recommendedName>
        <fullName evidence="5">Tetratricopeptide repeat family protein</fullName>
    </recommendedName>
</protein>
<evidence type="ECO:0000256" key="1">
    <source>
        <dbReference type="SAM" id="MobiDB-lite"/>
    </source>
</evidence>
<dbReference type="AlphaFoldDB" id="A0A7T5R1P5"/>
<proteinExistence type="predicted"/>
<feature type="region of interest" description="Disordered" evidence="1">
    <location>
        <begin position="118"/>
        <end position="169"/>
    </location>
</feature>
<evidence type="ECO:0000313" key="4">
    <source>
        <dbReference type="Proteomes" id="UP000595362"/>
    </source>
</evidence>
<feature type="compositionally biased region" description="Basic and acidic residues" evidence="1">
    <location>
        <begin position="141"/>
        <end position="153"/>
    </location>
</feature>
<evidence type="ECO:0000313" key="3">
    <source>
        <dbReference type="EMBL" id="QQG35862.1"/>
    </source>
</evidence>
<sequence>MIRSLFLTTALISLMGTSALAQPAVSVRSGQHETHTRIVFEGAAPAGYQVQQTAPGTITVTLPGQGTVDASAVKSDDIIKGVSAAGQTVTLSVKEGSDFRHFLVGNKIVVDVFREGGAPAQSSDAPKSAKPVADAPVSAKPDVEKTAEQKIDHGQSSQEPDVPAAPAPSVEKTAIEKALPDFDPHVITVSSTESFGLAAFEDDGVLWIVTDRASASVPPQLAGPRAGVFPPFERMDLGNGATAYYMKIPQGVPHDIRAEGGGLQWRVVIPTSKKEIKEVAASRQFASGQLIRGGTMFWPMSGITKIIDLVHPVSGDTMKVVTVDASTAFTGYAMDFVDFSTVHAVVGAVITPKVDDLEVTSSAQGLNVTRPDGLALSRDKDVNRRLMRDDVQEANPVSENAAVGTLKKIFDFERWMMGGLTALTENERILKSTLSTKEGDARIQDLLTLAKMSVANDRGQEALGYLTIAEDEMPQLIDNLEYLALRGAAYGLSGKYEPSWVDLSNPGLLPFGELAYWKAYTLAWLEDWDQAYKEMPKDIQMLSSYPKPLLEKMGLKLAEVALRGGDGPLASKIITLLERDRSTLKPWTTAGLDYLHGEQRRQAQDIEGAHKLWEPLLENKDRLYRARAGLALTLLELQAGTIDRDKAIDRLEGLRYAWRGDELEAQINYMLGKLYLEQDRYVKGFSILRDAATMALPDSNIGKEITGFMGAAYQDLIVQDKDLSPLDAATIYEEFKELTPPGESGNVVIQRLAERLVEADLLGRAASLLQHQVDYRLQGLEKARVAKRLAGIYLLDKNPRPAMTALDTAQGIYSADAGLSDVQKKEYTREIGLLRARALSKINRTEEAIMLLNGFDPDPDVNALRADIAWQAGLWDDAAEALHDLIMDESIDVSRPLTLKQADLILNLAVALNLSGNRVEVANMRTTYEAAMNQTTRGKLFDVITRPRKVSTLSDRETIAGIVAEVDLFSHFLESYRASGDSESSTVAPAAVVTPAASQ</sequence>
<gene>
    <name evidence="3" type="ORF">HYS17_10220</name>
</gene>
<keyword evidence="2" id="KW-0732">Signal</keyword>
<organism evidence="3 4">
    <name type="scientific">Micavibrio aeruginosavorus</name>
    <dbReference type="NCBI Taxonomy" id="349221"/>
    <lineage>
        <taxon>Bacteria</taxon>
        <taxon>Pseudomonadati</taxon>
        <taxon>Bdellovibrionota</taxon>
        <taxon>Bdellovibrionia</taxon>
        <taxon>Bdellovibrionales</taxon>
        <taxon>Pseudobdellovibrionaceae</taxon>
        <taxon>Micavibrio</taxon>
    </lineage>
</organism>
<feature type="signal peptide" evidence="2">
    <location>
        <begin position="1"/>
        <end position="21"/>
    </location>
</feature>
<accession>A0A7T5R1P5</accession>
<name>A0A7T5R1P5_9BACT</name>
<evidence type="ECO:0000256" key="2">
    <source>
        <dbReference type="SAM" id="SignalP"/>
    </source>
</evidence>
<dbReference type="Proteomes" id="UP000595362">
    <property type="component" value="Chromosome"/>
</dbReference>
<dbReference type="EMBL" id="CP066681">
    <property type="protein sequence ID" value="QQG35862.1"/>
    <property type="molecule type" value="Genomic_DNA"/>
</dbReference>